<dbReference type="SUPFAM" id="SSF88713">
    <property type="entry name" value="Glycoside hydrolase/deacetylase"/>
    <property type="match status" value="1"/>
</dbReference>
<dbReference type="InterPro" id="IPR052046">
    <property type="entry name" value="GH57_Enzymes"/>
</dbReference>
<dbReference type="InterPro" id="IPR011330">
    <property type="entry name" value="Glyco_hydro/deAcase_b/a-brl"/>
</dbReference>
<dbReference type="AlphaFoldDB" id="A0A931SCA5"/>
<comment type="similarity">
    <text evidence="1">Belongs to the glycosyl hydrolase 57 family.</text>
</comment>
<keyword evidence="2" id="KW-0119">Carbohydrate metabolism</keyword>
<dbReference type="GO" id="GO:0003824">
    <property type="term" value="F:catalytic activity"/>
    <property type="evidence" value="ECO:0007669"/>
    <property type="project" value="InterPro"/>
</dbReference>
<evidence type="ECO:0000259" key="3">
    <source>
        <dbReference type="Pfam" id="PF03065"/>
    </source>
</evidence>
<dbReference type="GO" id="GO:0005975">
    <property type="term" value="P:carbohydrate metabolic process"/>
    <property type="evidence" value="ECO:0007669"/>
    <property type="project" value="InterPro"/>
</dbReference>
<name>A0A931SCA5_9BACT</name>
<evidence type="ECO:0000256" key="1">
    <source>
        <dbReference type="ARBA" id="ARBA00006821"/>
    </source>
</evidence>
<sequence length="497" mass="57673">MYWANFLHLYQPAEQQPDILEAIVTQSYRPLLLGFKTEKRVRLTLNINGALLELFDRDGYRDLIDILRELGNQGRIEFTSSAKYHAFLPYLEEGEIMRQITANDETNKFYLGEAYRPRGFFPPEMAYDGKLAPVVEELGFDWMILDEISCGGDVGKADYTKSYRIKGRNLKVFFRERRLSNLIMSAVVRSSESLREAMREDLKTNRYLLTAMDGETFGHHRPGLVKMLLDTLKTPEFELITVSDIPSHYPEELEVAPVAATWASSKEDIENGIQFLSWSDPGNQIHAWQWGLTKLVLHEVYAMDSRHPNYGLLRNKLDLALSSDHFFWASAKPWWSVEMIEAGAYRLLDTLRRIPGVAPEKLLQARDFYENIISTAFDWQRSGKIRSMMREQKSILRIPFKDRTIGKGGAEQGVYHAFINMMERLEKAAAAEGEYEKAILWRDAIYKLKHKLDIYDTINAIDLLRVEIPHKEVEETIEKYKERYRRIRGGQPEQRGA</sequence>
<dbReference type="Pfam" id="PF03065">
    <property type="entry name" value="Glyco_hydro_57"/>
    <property type="match status" value="1"/>
</dbReference>
<dbReference type="PANTHER" id="PTHR36306">
    <property type="entry name" value="ALPHA-AMYLASE-RELATED-RELATED"/>
    <property type="match status" value="1"/>
</dbReference>
<dbReference type="EMBL" id="JACOZA010000102">
    <property type="protein sequence ID" value="MBI2097290.1"/>
    <property type="molecule type" value="Genomic_DNA"/>
</dbReference>
<dbReference type="InterPro" id="IPR004300">
    <property type="entry name" value="Glyco_hydro_57_N"/>
</dbReference>
<reference evidence="4" key="1">
    <citation type="submission" date="2020-07" db="EMBL/GenBank/DDBJ databases">
        <title>Huge and variable diversity of episymbiotic CPR bacteria and DPANN archaea in groundwater ecosystems.</title>
        <authorList>
            <person name="He C.Y."/>
            <person name="Keren R."/>
            <person name="Whittaker M."/>
            <person name="Farag I.F."/>
            <person name="Doudna J."/>
            <person name="Cate J.H.D."/>
            <person name="Banfield J.F."/>
        </authorList>
    </citation>
    <scope>NUCLEOTIDE SEQUENCE</scope>
    <source>
        <strain evidence="4">NC_groundwater_193_Ag_S-0.1um_51_7</strain>
    </source>
</reference>
<dbReference type="Gene3D" id="3.20.110.20">
    <property type="match status" value="1"/>
</dbReference>
<evidence type="ECO:0000256" key="2">
    <source>
        <dbReference type="ARBA" id="ARBA00023277"/>
    </source>
</evidence>
<evidence type="ECO:0000313" key="5">
    <source>
        <dbReference type="Proteomes" id="UP000724148"/>
    </source>
</evidence>
<proteinExistence type="inferred from homology"/>
<protein>
    <recommendedName>
        <fullName evidence="3">Glycoside hydrolase family 57 N-terminal domain-containing protein</fullName>
    </recommendedName>
</protein>
<accession>A0A931SCA5</accession>
<feature type="domain" description="Glycoside hydrolase family 57 N-terminal" evidence="3">
    <location>
        <begin position="35"/>
        <end position="252"/>
    </location>
</feature>
<organism evidence="4 5">
    <name type="scientific">Candidatus Sungiibacteriota bacterium</name>
    <dbReference type="NCBI Taxonomy" id="2750080"/>
    <lineage>
        <taxon>Bacteria</taxon>
        <taxon>Candidatus Sungiibacteriota</taxon>
    </lineage>
</organism>
<comment type="caution">
    <text evidence="4">The sequence shown here is derived from an EMBL/GenBank/DDBJ whole genome shotgun (WGS) entry which is preliminary data.</text>
</comment>
<dbReference type="Proteomes" id="UP000724148">
    <property type="component" value="Unassembled WGS sequence"/>
</dbReference>
<gene>
    <name evidence="4" type="ORF">HYT40_04085</name>
</gene>
<evidence type="ECO:0000313" key="4">
    <source>
        <dbReference type="EMBL" id="MBI2097290.1"/>
    </source>
</evidence>